<comment type="subcellular location">
    <subcellularLocation>
        <location evidence="1">Cell membrane</location>
        <topology evidence="1">Multi-pass membrane protein</topology>
    </subcellularLocation>
</comment>
<keyword evidence="6 9" id="KW-0472">Membrane</keyword>
<keyword evidence="7 11" id="KW-0675">Receptor</keyword>
<name>A0A2G8L3Z3_STIJA</name>
<evidence type="ECO:0000256" key="4">
    <source>
        <dbReference type="ARBA" id="ARBA00022989"/>
    </source>
</evidence>
<dbReference type="InterPro" id="IPR000276">
    <property type="entry name" value="GPCR_Rhodpsn"/>
</dbReference>
<feature type="domain" description="G-protein coupled receptors family 1 profile" evidence="10">
    <location>
        <begin position="1"/>
        <end position="182"/>
    </location>
</feature>
<dbReference type="OrthoDB" id="5987936at2759"/>
<feature type="transmembrane region" description="Helical" evidence="9">
    <location>
        <begin position="118"/>
        <end position="139"/>
    </location>
</feature>
<evidence type="ECO:0000313" key="12">
    <source>
        <dbReference type="Proteomes" id="UP000230750"/>
    </source>
</evidence>
<feature type="transmembrane region" description="Helical" evidence="9">
    <location>
        <begin position="159"/>
        <end position="184"/>
    </location>
</feature>
<keyword evidence="4 9" id="KW-1133">Transmembrane helix</keyword>
<dbReference type="Gene3D" id="1.20.1070.10">
    <property type="entry name" value="Rhodopsin 7-helix transmembrane proteins"/>
    <property type="match status" value="1"/>
</dbReference>
<dbReference type="InterPro" id="IPR017452">
    <property type="entry name" value="GPCR_Rhodpsn_7TM"/>
</dbReference>
<keyword evidence="8" id="KW-0807">Transducer</keyword>
<keyword evidence="2" id="KW-1003">Cell membrane</keyword>
<dbReference type="GO" id="GO:0004930">
    <property type="term" value="F:G protein-coupled receptor activity"/>
    <property type="evidence" value="ECO:0007669"/>
    <property type="project" value="UniProtKB-KW"/>
</dbReference>
<feature type="transmembrane region" description="Helical" evidence="9">
    <location>
        <begin position="24"/>
        <end position="48"/>
    </location>
</feature>
<reference evidence="11 12" key="1">
    <citation type="journal article" date="2017" name="PLoS Biol.">
        <title>The sea cucumber genome provides insights into morphological evolution and visceral regeneration.</title>
        <authorList>
            <person name="Zhang X."/>
            <person name="Sun L."/>
            <person name="Yuan J."/>
            <person name="Sun Y."/>
            <person name="Gao Y."/>
            <person name="Zhang L."/>
            <person name="Li S."/>
            <person name="Dai H."/>
            <person name="Hamel J.F."/>
            <person name="Liu C."/>
            <person name="Yu Y."/>
            <person name="Liu S."/>
            <person name="Lin W."/>
            <person name="Guo K."/>
            <person name="Jin S."/>
            <person name="Xu P."/>
            <person name="Storey K.B."/>
            <person name="Huan P."/>
            <person name="Zhang T."/>
            <person name="Zhou Y."/>
            <person name="Zhang J."/>
            <person name="Lin C."/>
            <person name="Li X."/>
            <person name="Xing L."/>
            <person name="Huo D."/>
            <person name="Sun M."/>
            <person name="Wang L."/>
            <person name="Mercier A."/>
            <person name="Li F."/>
            <person name="Yang H."/>
            <person name="Xiang J."/>
        </authorList>
    </citation>
    <scope>NUCLEOTIDE SEQUENCE [LARGE SCALE GENOMIC DNA]</scope>
    <source>
        <strain evidence="11">Shaxun</strain>
        <tissue evidence="11">Muscle</tissue>
    </source>
</reference>
<evidence type="ECO:0000256" key="9">
    <source>
        <dbReference type="SAM" id="Phobius"/>
    </source>
</evidence>
<evidence type="ECO:0000256" key="2">
    <source>
        <dbReference type="ARBA" id="ARBA00022475"/>
    </source>
</evidence>
<dbReference type="PRINTS" id="PR00237">
    <property type="entry name" value="GPCRRHODOPSN"/>
</dbReference>
<evidence type="ECO:0000256" key="3">
    <source>
        <dbReference type="ARBA" id="ARBA00022692"/>
    </source>
</evidence>
<dbReference type="SUPFAM" id="SSF81321">
    <property type="entry name" value="Family A G protein-coupled receptor-like"/>
    <property type="match status" value="1"/>
</dbReference>
<evidence type="ECO:0000313" key="11">
    <source>
        <dbReference type="EMBL" id="PIK54971.1"/>
    </source>
</evidence>
<evidence type="ECO:0000256" key="5">
    <source>
        <dbReference type="ARBA" id="ARBA00023040"/>
    </source>
</evidence>
<evidence type="ECO:0000256" key="6">
    <source>
        <dbReference type="ARBA" id="ARBA00023136"/>
    </source>
</evidence>
<sequence length="211" mass="24556">MSISRYTMVVLPLKAKAEWTVRRVWMCCGAAWILSVLLYIPVACGILYMKNTGYQPTPIPLETKIFAALKLVFIFLLPFSVIVFCYSKIILTFRRGRYKLKRTANIDSDRSDDQTRKLARMVLVIILIFFFSWAPIQGYQTWLSCREHSLPTSPANWKTIVILGFFFRLFVYLGSTINPFIYAYTNPSFKRFNMFRIRKIPDSVATLTSQL</sequence>
<keyword evidence="3 9" id="KW-0812">Transmembrane</keyword>
<gene>
    <name evidence="11" type="ORF">BSL78_08110</name>
</gene>
<dbReference type="GO" id="GO:0005886">
    <property type="term" value="C:plasma membrane"/>
    <property type="evidence" value="ECO:0007669"/>
    <property type="project" value="UniProtKB-SubCell"/>
</dbReference>
<dbReference type="AlphaFoldDB" id="A0A2G8L3Z3"/>
<evidence type="ECO:0000259" key="10">
    <source>
        <dbReference type="PROSITE" id="PS50262"/>
    </source>
</evidence>
<dbReference type="GO" id="GO:0007218">
    <property type="term" value="P:neuropeptide signaling pathway"/>
    <property type="evidence" value="ECO:0007669"/>
    <property type="project" value="TreeGrafter"/>
</dbReference>
<dbReference type="PANTHER" id="PTHR24229:SF40">
    <property type="entry name" value="ALLATOSTATIN C RECEPTOR 1-RELATED"/>
    <property type="match status" value="1"/>
</dbReference>
<evidence type="ECO:0000256" key="7">
    <source>
        <dbReference type="ARBA" id="ARBA00023170"/>
    </source>
</evidence>
<evidence type="ECO:0000256" key="1">
    <source>
        <dbReference type="ARBA" id="ARBA00004651"/>
    </source>
</evidence>
<protein>
    <submittedName>
        <fullName evidence="11">Putative G-protein coupled receptor</fullName>
    </submittedName>
</protein>
<keyword evidence="12" id="KW-1185">Reference proteome</keyword>
<dbReference type="Proteomes" id="UP000230750">
    <property type="component" value="Unassembled WGS sequence"/>
</dbReference>
<dbReference type="PROSITE" id="PS50262">
    <property type="entry name" value="G_PROTEIN_RECEP_F1_2"/>
    <property type="match status" value="1"/>
</dbReference>
<accession>A0A2G8L3Z3</accession>
<comment type="caution">
    <text evidence="11">The sequence shown here is derived from an EMBL/GenBank/DDBJ whole genome shotgun (WGS) entry which is preliminary data.</text>
</comment>
<dbReference type="GO" id="GO:0043005">
    <property type="term" value="C:neuron projection"/>
    <property type="evidence" value="ECO:0007669"/>
    <property type="project" value="TreeGrafter"/>
</dbReference>
<dbReference type="EMBL" id="MRZV01000228">
    <property type="protein sequence ID" value="PIK54971.1"/>
    <property type="molecule type" value="Genomic_DNA"/>
</dbReference>
<dbReference type="PANTHER" id="PTHR24229">
    <property type="entry name" value="NEUROPEPTIDES RECEPTOR"/>
    <property type="match status" value="1"/>
</dbReference>
<proteinExistence type="predicted"/>
<dbReference type="GO" id="GO:0042923">
    <property type="term" value="F:neuropeptide binding"/>
    <property type="evidence" value="ECO:0007669"/>
    <property type="project" value="TreeGrafter"/>
</dbReference>
<dbReference type="STRING" id="307972.A0A2G8L3Z3"/>
<evidence type="ECO:0000256" key="8">
    <source>
        <dbReference type="ARBA" id="ARBA00023224"/>
    </source>
</evidence>
<feature type="transmembrane region" description="Helical" evidence="9">
    <location>
        <begin position="68"/>
        <end position="91"/>
    </location>
</feature>
<organism evidence="11 12">
    <name type="scientific">Stichopus japonicus</name>
    <name type="common">Sea cucumber</name>
    <dbReference type="NCBI Taxonomy" id="307972"/>
    <lineage>
        <taxon>Eukaryota</taxon>
        <taxon>Metazoa</taxon>
        <taxon>Echinodermata</taxon>
        <taxon>Eleutherozoa</taxon>
        <taxon>Echinozoa</taxon>
        <taxon>Holothuroidea</taxon>
        <taxon>Aspidochirotacea</taxon>
        <taxon>Aspidochirotida</taxon>
        <taxon>Stichopodidae</taxon>
        <taxon>Apostichopus</taxon>
    </lineage>
</organism>
<dbReference type="Pfam" id="PF00001">
    <property type="entry name" value="7tm_1"/>
    <property type="match status" value="1"/>
</dbReference>
<keyword evidence="5" id="KW-0297">G-protein coupled receptor</keyword>
<dbReference type="CDD" id="cd00637">
    <property type="entry name" value="7tm_classA_rhodopsin-like"/>
    <property type="match status" value="1"/>
</dbReference>